<name>A0ACC2V3K7_9TREE</name>
<organism evidence="1 2">
    <name type="scientific">Naganishia adeliensis</name>
    <dbReference type="NCBI Taxonomy" id="92952"/>
    <lineage>
        <taxon>Eukaryota</taxon>
        <taxon>Fungi</taxon>
        <taxon>Dikarya</taxon>
        <taxon>Basidiomycota</taxon>
        <taxon>Agaricomycotina</taxon>
        <taxon>Tremellomycetes</taxon>
        <taxon>Filobasidiales</taxon>
        <taxon>Filobasidiaceae</taxon>
        <taxon>Naganishia</taxon>
    </lineage>
</organism>
<keyword evidence="2" id="KW-1185">Reference proteome</keyword>
<protein>
    <submittedName>
        <fullName evidence="1">Uncharacterized protein</fullName>
    </submittedName>
</protein>
<dbReference type="Proteomes" id="UP001230649">
    <property type="component" value="Unassembled WGS sequence"/>
</dbReference>
<gene>
    <name evidence="1" type="ORF">QFC20_007024</name>
</gene>
<accession>A0ACC2V3K7</accession>
<sequence length="781" mass="86187">MTTLPAPPQEESAEAAKQAVSNAPSTENISDAAQTAETPTTAETSSTKRKITRSRIGCFTCRRRKKACDLGKPICQGCTRLGLDCEWPTNYQDTLPKKRAAEALAAAARANGRSETLDSASRSRSASRARDAKLEKNRRSSVVGSAYEDDSWMFPERMSYIHGDPDDMFDIYDESLAPGPAQHPVPNFAAQTMQAQQFNPQLQHRSSAPAYMQMYSHPQAHSPMPHQNSSDHFHPPTAPNMSASHIPSVIYAEPTGHSSASGVQSSALGSQELPKAHQHPHHNHAGPPLNTTGLALTLDPAHINQHNGTPVSANHLQPSLNHVEWNNQTMGIYPAHGNYEDPLIQLLADGCYPSMPTNGSAMSSTTQQPQHVQPQHPQESRQHEPSDNPRDAPNSTSRDAENKFASSLENTLWAGLDPEQRRLRTLVLEYYTQYLSKLVSCDHVDQDNVPGTSTDPSRPNDRRAAGFDAFRNLAAASAGSATTINGGAFSHLVPLQSDASTSPSSTWGPAQILHTALLAWASRHWLNKGEARYEAASEVWGKRAETMLARFFDETGDDMFRKLPANDSLHQPSRKLETSDGNDQAQQGEGRDSARGSADGLSEVAARQGRRDQNISAVTTLAASLMIVQWKICRGDICDFQPIMRKLRTLADLLFVEKHDRRLLGSMEFHFMENLLYQDVLSTSIYVNAPILNYDVLASYSHVNPTMVHTLTGLALPIFIIMYRIAGLIRKKRDRATQSLREGTSWRYDELVDLVSEAENIQQDLDTEKRLIDEIIESELA</sequence>
<dbReference type="EMBL" id="JASBWS010000146">
    <property type="protein sequence ID" value="KAJ9093939.1"/>
    <property type="molecule type" value="Genomic_DNA"/>
</dbReference>
<proteinExistence type="predicted"/>
<evidence type="ECO:0000313" key="1">
    <source>
        <dbReference type="EMBL" id="KAJ9093939.1"/>
    </source>
</evidence>
<comment type="caution">
    <text evidence="1">The sequence shown here is derived from an EMBL/GenBank/DDBJ whole genome shotgun (WGS) entry which is preliminary data.</text>
</comment>
<evidence type="ECO:0000313" key="2">
    <source>
        <dbReference type="Proteomes" id="UP001230649"/>
    </source>
</evidence>
<reference evidence="1" key="1">
    <citation type="submission" date="2023-04" db="EMBL/GenBank/DDBJ databases">
        <title>Draft Genome sequencing of Naganishia species isolated from polar environments using Oxford Nanopore Technology.</title>
        <authorList>
            <person name="Leo P."/>
            <person name="Venkateswaran K."/>
        </authorList>
    </citation>
    <scope>NUCLEOTIDE SEQUENCE</scope>
    <source>
        <strain evidence="1">MNA-CCFEE 5262</strain>
    </source>
</reference>